<protein>
    <submittedName>
        <fullName evidence="3">DUF1294 domain-containing protein</fullName>
    </submittedName>
</protein>
<keyword evidence="4" id="KW-1185">Reference proteome</keyword>
<gene>
    <name evidence="3" type="ORF">ACFSW6_04350</name>
</gene>
<keyword evidence="1" id="KW-0472">Membrane</keyword>
<evidence type="ECO:0000259" key="2">
    <source>
        <dbReference type="PROSITE" id="PS51857"/>
    </source>
</evidence>
<dbReference type="RefSeq" id="WP_066483861.1">
    <property type="nucleotide sequence ID" value="NZ_BCNT01000028.1"/>
</dbReference>
<dbReference type="PROSITE" id="PS51857">
    <property type="entry name" value="CSD_2"/>
    <property type="match status" value="1"/>
</dbReference>
<dbReference type="Pfam" id="PF00313">
    <property type="entry name" value="CSD"/>
    <property type="match status" value="1"/>
</dbReference>
<dbReference type="Pfam" id="PF06961">
    <property type="entry name" value="DUF1294"/>
    <property type="match status" value="1"/>
</dbReference>
<dbReference type="EMBL" id="JBHUMV010000002">
    <property type="protein sequence ID" value="MFD2753303.1"/>
    <property type="molecule type" value="Genomic_DNA"/>
</dbReference>
<feature type="domain" description="CSD" evidence="2">
    <location>
        <begin position="2"/>
        <end position="68"/>
    </location>
</feature>
<accession>A0ABW5UJ37</accession>
<evidence type="ECO:0000256" key="1">
    <source>
        <dbReference type="SAM" id="Phobius"/>
    </source>
</evidence>
<feature type="transmembrane region" description="Helical" evidence="1">
    <location>
        <begin position="127"/>
        <end position="144"/>
    </location>
</feature>
<comment type="caution">
    <text evidence="3">The sequence shown here is derived from an EMBL/GenBank/DDBJ whole genome shotgun (WGS) entry which is preliminary data.</text>
</comment>
<feature type="transmembrane region" description="Helical" evidence="1">
    <location>
        <begin position="164"/>
        <end position="181"/>
    </location>
</feature>
<name>A0ABW5UJ37_9BURK</name>
<keyword evidence="1" id="KW-0812">Transmembrane</keyword>
<reference evidence="4" key="1">
    <citation type="journal article" date="2019" name="Int. J. Syst. Evol. Microbiol.">
        <title>The Global Catalogue of Microorganisms (GCM) 10K type strain sequencing project: providing services to taxonomists for standard genome sequencing and annotation.</title>
        <authorList>
            <consortium name="The Broad Institute Genomics Platform"/>
            <consortium name="The Broad Institute Genome Sequencing Center for Infectious Disease"/>
            <person name="Wu L."/>
            <person name="Ma J."/>
        </authorList>
    </citation>
    <scope>NUCLEOTIDE SEQUENCE [LARGE SCALE GENOMIC DNA]</scope>
    <source>
        <strain evidence="4">TISTR 1906</strain>
    </source>
</reference>
<dbReference type="InterPro" id="IPR012340">
    <property type="entry name" value="NA-bd_OB-fold"/>
</dbReference>
<dbReference type="SUPFAM" id="SSF50249">
    <property type="entry name" value="Nucleic acid-binding proteins"/>
    <property type="match status" value="1"/>
</dbReference>
<dbReference type="InterPro" id="IPR010718">
    <property type="entry name" value="DUF1294"/>
</dbReference>
<sequence>MRFAGTLAQWNDERGFGWIEADGGERVFVHISAFEPRPPAGHRPRVGQRLQFGVGVEQGRKRAEQVAWRASGAMAAAVPHRPDPAGRHQAAAQRGGWHLPARLGYGALCAWLAALLAVNRAWGVPPLLWLVYAVLGAFTFMAYWRDKSAARHGRWRTPESTLQLLALLGGWPGAVLAQQWLRHKSSKASFQATFWLMAALHVAAVLWLCSPAGRQLLR</sequence>
<proteinExistence type="predicted"/>
<evidence type="ECO:0000313" key="4">
    <source>
        <dbReference type="Proteomes" id="UP001597463"/>
    </source>
</evidence>
<dbReference type="Gene3D" id="2.40.50.140">
    <property type="entry name" value="Nucleic acid-binding proteins"/>
    <property type="match status" value="1"/>
</dbReference>
<keyword evidence="1" id="KW-1133">Transmembrane helix</keyword>
<evidence type="ECO:0000313" key="3">
    <source>
        <dbReference type="EMBL" id="MFD2753303.1"/>
    </source>
</evidence>
<organism evidence="3 4">
    <name type="scientific">Comamonas terrae</name>
    <dbReference type="NCBI Taxonomy" id="673548"/>
    <lineage>
        <taxon>Bacteria</taxon>
        <taxon>Pseudomonadati</taxon>
        <taxon>Pseudomonadota</taxon>
        <taxon>Betaproteobacteria</taxon>
        <taxon>Burkholderiales</taxon>
        <taxon>Comamonadaceae</taxon>
        <taxon>Comamonas</taxon>
    </lineage>
</organism>
<dbReference type="SMART" id="SM00357">
    <property type="entry name" value="CSP"/>
    <property type="match status" value="1"/>
</dbReference>
<feature type="transmembrane region" description="Helical" evidence="1">
    <location>
        <begin position="193"/>
        <end position="213"/>
    </location>
</feature>
<dbReference type="Proteomes" id="UP001597463">
    <property type="component" value="Unassembled WGS sequence"/>
</dbReference>
<dbReference type="InterPro" id="IPR002059">
    <property type="entry name" value="CSP_DNA-bd"/>
</dbReference>
<feature type="transmembrane region" description="Helical" evidence="1">
    <location>
        <begin position="103"/>
        <end position="121"/>
    </location>
</feature>
<dbReference type="InterPro" id="IPR011129">
    <property type="entry name" value="CSD"/>
</dbReference>